<dbReference type="Pfam" id="PF00392">
    <property type="entry name" value="GntR"/>
    <property type="match status" value="1"/>
</dbReference>
<dbReference type="Pfam" id="PF07702">
    <property type="entry name" value="UTRA"/>
    <property type="match status" value="1"/>
</dbReference>
<evidence type="ECO:0000313" key="6">
    <source>
        <dbReference type="Proteomes" id="UP000295172"/>
    </source>
</evidence>
<feature type="domain" description="HTH gntR-type" evidence="4">
    <location>
        <begin position="2"/>
        <end position="70"/>
    </location>
</feature>
<gene>
    <name evidence="5" type="ORF">E1218_14260</name>
</gene>
<dbReference type="PROSITE" id="PS50949">
    <property type="entry name" value="HTH_GNTR"/>
    <property type="match status" value="1"/>
</dbReference>
<dbReference type="InterPro" id="IPR050679">
    <property type="entry name" value="Bact_HTH_transcr_reg"/>
</dbReference>
<proteinExistence type="predicted"/>
<dbReference type="SMART" id="SM00866">
    <property type="entry name" value="UTRA"/>
    <property type="match status" value="1"/>
</dbReference>
<evidence type="ECO:0000256" key="1">
    <source>
        <dbReference type="ARBA" id="ARBA00023015"/>
    </source>
</evidence>
<comment type="caution">
    <text evidence="5">The sequence shown here is derived from an EMBL/GenBank/DDBJ whole genome shotgun (WGS) entry which is preliminary data.</text>
</comment>
<dbReference type="GO" id="GO:0045892">
    <property type="term" value="P:negative regulation of DNA-templated transcription"/>
    <property type="evidence" value="ECO:0007669"/>
    <property type="project" value="TreeGrafter"/>
</dbReference>
<dbReference type="PANTHER" id="PTHR44846:SF17">
    <property type="entry name" value="GNTR-FAMILY TRANSCRIPTIONAL REGULATOR"/>
    <property type="match status" value="1"/>
</dbReference>
<keyword evidence="1" id="KW-0805">Transcription regulation</keyword>
<evidence type="ECO:0000313" key="5">
    <source>
        <dbReference type="EMBL" id="TDD25829.1"/>
    </source>
</evidence>
<dbReference type="EMBL" id="SMKR01000052">
    <property type="protein sequence ID" value="TDD25829.1"/>
    <property type="molecule type" value="Genomic_DNA"/>
</dbReference>
<keyword evidence="3" id="KW-0804">Transcription</keyword>
<dbReference type="PANTHER" id="PTHR44846">
    <property type="entry name" value="MANNOSYL-D-GLYCERATE TRANSPORT/METABOLISM SYSTEM REPRESSOR MNGR-RELATED"/>
    <property type="match status" value="1"/>
</dbReference>
<protein>
    <submittedName>
        <fullName evidence="5">GntR family transcriptional regulator</fullName>
    </submittedName>
</protein>
<evidence type="ECO:0000256" key="3">
    <source>
        <dbReference type="ARBA" id="ARBA00023163"/>
    </source>
</evidence>
<keyword evidence="6" id="KW-1185">Reference proteome</keyword>
<dbReference type="InterPro" id="IPR036388">
    <property type="entry name" value="WH-like_DNA-bd_sf"/>
</dbReference>
<evidence type="ECO:0000259" key="4">
    <source>
        <dbReference type="PROSITE" id="PS50949"/>
    </source>
</evidence>
<dbReference type="OrthoDB" id="3214900at2"/>
<keyword evidence="2" id="KW-0238">DNA-binding</keyword>
<accession>A0A4R4X6D8</accession>
<dbReference type="GO" id="GO:0003700">
    <property type="term" value="F:DNA-binding transcription factor activity"/>
    <property type="evidence" value="ECO:0007669"/>
    <property type="project" value="InterPro"/>
</dbReference>
<dbReference type="InterPro" id="IPR000524">
    <property type="entry name" value="Tscrpt_reg_HTH_GntR"/>
</dbReference>
<dbReference type="InterPro" id="IPR036390">
    <property type="entry name" value="WH_DNA-bd_sf"/>
</dbReference>
<dbReference type="GO" id="GO:0003677">
    <property type="term" value="F:DNA binding"/>
    <property type="evidence" value="ECO:0007669"/>
    <property type="project" value="UniProtKB-KW"/>
</dbReference>
<dbReference type="SUPFAM" id="SSF46785">
    <property type="entry name" value="Winged helix' DNA-binding domain"/>
    <property type="match status" value="1"/>
</dbReference>
<dbReference type="RefSeq" id="WP_132320170.1">
    <property type="nucleotide sequence ID" value="NZ_SMKR01000052.1"/>
</dbReference>
<organism evidence="5 6">
    <name type="scientific">Kribbella turkmenica</name>
    <dbReference type="NCBI Taxonomy" id="2530375"/>
    <lineage>
        <taxon>Bacteria</taxon>
        <taxon>Bacillati</taxon>
        <taxon>Actinomycetota</taxon>
        <taxon>Actinomycetes</taxon>
        <taxon>Propionibacteriales</taxon>
        <taxon>Kribbellaceae</taxon>
        <taxon>Kribbella</taxon>
    </lineage>
</organism>
<dbReference type="InterPro" id="IPR028978">
    <property type="entry name" value="Chorismate_lyase_/UTRA_dom_sf"/>
</dbReference>
<sequence>MPARHKVIARLIQRDIAAGTLTPGQALPTDEELARKYKAPIEELRLAIAHLSNSGLITVDDAGEAAVSDPPTQSHVTSASTSYLKPLPRHDDQFHESASQLGLAATQRVETDQAPASAQIADRLDIKLGQQVLHLRTVRLADAVPVELEDTYYPCDLVGTGPAAADSIPDEFLHRFGWTRVGWQDAITARCPTDAEAAHLELTDPSPIIERTRVRYAKKNDGPPRPVSYTQSVLIGGRNQLVYHLKQADLPISMRG</sequence>
<dbReference type="AlphaFoldDB" id="A0A4R4X6D8"/>
<name>A0A4R4X6D8_9ACTN</name>
<dbReference type="Gene3D" id="1.10.10.10">
    <property type="entry name" value="Winged helix-like DNA-binding domain superfamily/Winged helix DNA-binding domain"/>
    <property type="match status" value="1"/>
</dbReference>
<reference evidence="5 6" key="1">
    <citation type="submission" date="2019-02" db="EMBL/GenBank/DDBJ databases">
        <title>Draft genome sequences of novel Actinobacteria.</title>
        <authorList>
            <person name="Sahin N."/>
            <person name="Ay H."/>
            <person name="Saygin H."/>
        </authorList>
    </citation>
    <scope>NUCLEOTIDE SEQUENCE [LARGE SCALE GENOMIC DNA]</scope>
    <source>
        <strain evidence="5 6">16K104</strain>
    </source>
</reference>
<dbReference type="InterPro" id="IPR011663">
    <property type="entry name" value="UTRA"/>
</dbReference>
<dbReference type="SUPFAM" id="SSF64288">
    <property type="entry name" value="Chorismate lyase-like"/>
    <property type="match status" value="1"/>
</dbReference>
<dbReference type="Gene3D" id="3.40.1410.10">
    <property type="entry name" value="Chorismate lyase-like"/>
    <property type="match status" value="1"/>
</dbReference>
<dbReference type="Proteomes" id="UP000295172">
    <property type="component" value="Unassembled WGS sequence"/>
</dbReference>
<evidence type="ECO:0000256" key="2">
    <source>
        <dbReference type="ARBA" id="ARBA00023125"/>
    </source>
</evidence>